<evidence type="ECO:0000313" key="3">
    <source>
        <dbReference type="Proteomes" id="UP001465976"/>
    </source>
</evidence>
<feature type="transmembrane region" description="Helical" evidence="1">
    <location>
        <begin position="20"/>
        <end position="39"/>
    </location>
</feature>
<keyword evidence="3" id="KW-1185">Reference proteome</keyword>
<proteinExistence type="predicted"/>
<organism evidence="2 3">
    <name type="scientific">Marasmius crinis-equi</name>
    <dbReference type="NCBI Taxonomy" id="585013"/>
    <lineage>
        <taxon>Eukaryota</taxon>
        <taxon>Fungi</taxon>
        <taxon>Dikarya</taxon>
        <taxon>Basidiomycota</taxon>
        <taxon>Agaricomycotina</taxon>
        <taxon>Agaricomycetes</taxon>
        <taxon>Agaricomycetidae</taxon>
        <taxon>Agaricales</taxon>
        <taxon>Marasmiineae</taxon>
        <taxon>Marasmiaceae</taxon>
        <taxon>Marasmius</taxon>
    </lineage>
</organism>
<keyword evidence="1" id="KW-0812">Transmembrane</keyword>
<comment type="caution">
    <text evidence="2">The sequence shown here is derived from an EMBL/GenBank/DDBJ whole genome shotgun (WGS) entry which is preliminary data.</text>
</comment>
<evidence type="ECO:0000313" key="2">
    <source>
        <dbReference type="EMBL" id="KAL0580919.1"/>
    </source>
</evidence>
<keyword evidence="1" id="KW-1133">Transmembrane helix</keyword>
<feature type="transmembrane region" description="Helical" evidence="1">
    <location>
        <begin position="146"/>
        <end position="166"/>
    </location>
</feature>
<accession>A0ABR3FZD9</accession>
<gene>
    <name evidence="2" type="ORF">V5O48_001113</name>
</gene>
<reference evidence="2 3" key="1">
    <citation type="submission" date="2024-02" db="EMBL/GenBank/DDBJ databases">
        <title>A draft genome for the cacao thread blight pathogen Marasmius crinis-equi.</title>
        <authorList>
            <person name="Cohen S.P."/>
            <person name="Baruah I.K."/>
            <person name="Amoako-Attah I."/>
            <person name="Bukari Y."/>
            <person name="Meinhardt L.W."/>
            <person name="Bailey B.A."/>
        </authorList>
    </citation>
    <scope>NUCLEOTIDE SEQUENCE [LARGE SCALE GENOMIC DNA]</scope>
    <source>
        <strain evidence="2 3">GH-76</strain>
    </source>
</reference>
<protein>
    <submittedName>
        <fullName evidence="2">Uncharacterized protein</fullName>
    </submittedName>
</protein>
<feature type="transmembrane region" description="Helical" evidence="1">
    <location>
        <begin position="186"/>
        <end position="210"/>
    </location>
</feature>
<dbReference type="EMBL" id="JBAHYK010000020">
    <property type="protein sequence ID" value="KAL0580919.1"/>
    <property type="molecule type" value="Genomic_DNA"/>
</dbReference>
<keyword evidence="1" id="KW-0472">Membrane</keyword>
<feature type="transmembrane region" description="Helical" evidence="1">
    <location>
        <begin position="60"/>
        <end position="80"/>
    </location>
</feature>
<sequence length="285" mass="32444">MSGRDEISRNISNLVAEAVGWLFYGISLPLFALTLRELLQPLWLKQASKMSPREERPRLNIRNVILAFALFAMCTMTVVLDLVEDIRGLVLHLRDPSHQEIDPKSLFVKIRRGPEPMRLYTFLLLTLLADAIVAYRAFVVWKARPWVAVIAWVLWVGVLTTVIGTITTVSMIRDESRHELMHIRGWVTSFFMASLTANVISTGLLAFKLWKVQRESSHFRVGVRPSVLVAFRRVVIDSGVLYTAALMVIIPAYATGSQLTDVVCNMDCSIYEKENERCGKRVYFE</sequence>
<name>A0ABR3FZD9_9AGAR</name>
<feature type="transmembrane region" description="Helical" evidence="1">
    <location>
        <begin position="234"/>
        <end position="254"/>
    </location>
</feature>
<dbReference type="Proteomes" id="UP001465976">
    <property type="component" value="Unassembled WGS sequence"/>
</dbReference>
<evidence type="ECO:0000256" key="1">
    <source>
        <dbReference type="SAM" id="Phobius"/>
    </source>
</evidence>
<feature type="transmembrane region" description="Helical" evidence="1">
    <location>
        <begin position="119"/>
        <end position="139"/>
    </location>
</feature>